<proteinExistence type="predicted"/>
<keyword evidence="2" id="KW-1185">Reference proteome</keyword>
<gene>
    <name evidence="1" type="ORF">HPB50_017025</name>
</gene>
<evidence type="ECO:0000313" key="2">
    <source>
        <dbReference type="Proteomes" id="UP000821845"/>
    </source>
</evidence>
<comment type="caution">
    <text evidence="1">The sequence shown here is derived from an EMBL/GenBank/DDBJ whole genome shotgun (WGS) entry which is preliminary data.</text>
</comment>
<dbReference type="EMBL" id="CM023489">
    <property type="protein sequence ID" value="KAH6922599.1"/>
    <property type="molecule type" value="Genomic_DNA"/>
</dbReference>
<name>A0ACB7RQ40_HYAAI</name>
<organism evidence="1 2">
    <name type="scientific">Hyalomma asiaticum</name>
    <name type="common">Tick</name>
    <dbReference type="NCBI Taxonomy" id="266040"/>
    <lineage>
        <taxon>Eukaryota</taxon>
        <taxon>Metazoa</taxon>
        <taxon>Ecdysozoa</taxon>
        <taxon>Arthropoda</taxon>
        <taxon>Chelicerata</taxon>
        <taxon>Arachnida</taxon>
        <taxon>Acari</taxon>
        <taxon>Parasitiformes</taxon>
        <taxon>Ixodida</taxon>
        <taxon>Ixodoidea</taxon>
        <taxon>Ixodidae</taxon>
        <taxon>Hyalomminae</taxon>
        <taxon>Hyalomma</taxon>
    </lineage>
</organism>
<evidence type="ECO:0000313" key="1">
    <source>
        <dbReference type="EMBL" id="KAH6922599.1"/>
    </source>
</evidence>
<accession>A0ACB7RQ40</accession>
<reference evidence="1" key="1">
    <citation type="submission" date="2020-05" db="EMBL/GenBank/DDBJ databases">
        <title>Large-scale comparative analyses of tick genomes elucidate their genetic diversity and vector capacities.</title>
        <authorList>
            <person name="Jia N."/>
            <person name="Wang J."/>
            <person name="Shi W."/>
            <person name="Du L."/>
            <person name="Sun Y."/>
            <person name="Zhan W."/>
            <person name="Jiang J."/>
            <person name="Wang Q."/>
            <person name="Zhang B."/>
            <person name="Ji P."/>
            <person name="Sakyi L.B."/>
            <person name="Cui X."/>
            <person name="Yuan T."/>
            <person name="Jiang B."/>
            <person name="Yang W."/>
            <person name="Lam T.T.-Y."/>
            <person name="Chang Q."/>
            <person name="Ding S."/>
            <person name="Wang X."/>
            <person name="Zhu J."/>
            <person name="Ruan X."/>
            <person name="Zhao L."/>
            <person name="Wei J."/>
            <person name="Que T."/>
            <person name="Du C."/>
            <person name="Cheng J."/>
            <person name="Dai P."/>
            <person name="Han X."/>
            <person name="Huang E."/>
            <person name="Gao Y."/>
            <person name="Liu J."/>
            <person name="Shao H."/>
            <person name="Ye R."/>
            <person name="Li L."/>
            <person name="Wei W."/>
            <person name="Wang X."/>
            <person name="Wang C."/>
            <person name="Yang T."/>
            <person name="Huo Q."/>
            <person name="Li W."/>
            <person name="Guo W."/>
            <person name="Chen H."/>
            <person name="Zhou L."/>
            <person name="Ni X."/>
            <person name="Tian J."/>
            <person name="Zhou Y."/>
            <person name="Sheng Y."/>
            <person name="Liu T."/>
            <person name="Pan Y."/>
            <person name="Xia L."/>
            <person name="Li J."/>
            <person name="Zhao F."/>
            <person name="Cao W."/>
        </authorList>
    </citation>
    <scope>NUCLEOTIDE SEQUENCE</scope>
    <source>
        <strain evidence="1">Hyas-2018</strain>
    </source>
</reference>
<sequence>MALTMLVDICGEGVALEPDGDKAEVSEMQWQVEDMLANECGRQSGNEASLSGETPQMRTLREEGSERHVVGEKPREVTLEAVAEIALCEDQVVLASPEEARVGIPPGLRESGDPLV</sequence>
<dbReference type="Proteomes" id="UP000821845">
    <property type="component" value="Chromosome 9"/>
</dbReference>
<protein>
    <submittedName>
        <fullName evidence="1">Uncharacterized protein</fullName>
    </submittedName>
</protein>